<evidence type="ECO:0000313" key="2">
    <source>
        <dbReference type="Proteomes" id="UP000823388"/>
    </source>
</evidence>
<comment type="caution">
    <text evidence="1">The sequence shown here is derived from an EMBL/GenBank/DDBJ whole genome shotgun (WGS) entry which is preliminary data.</text>
</comment>
<dbReference type="Proteomes" id="UP000823388">
    <property type="component" value="Chromosome 1K"/>
</dbReference>
<protein>
    <submittedName>
        <fullName evidence="1">Uncharacterized protein</fullName>
    </submittedName>
</protein>
<accession>A0A8T0XE02</accession>
<evidence type="ECO:0000313" key="1">
    <source>
        <dbReference type="EMBL" id="KAG2657028.1"/>
    </source>
</evidence>
<dbReference type="AlphaFoldDB" id="A0A8T0XE02"/>
<dbReference type="EMBL" id="CM029037">
    <property type="protein sequence ID" value="KAG2657028.1"/>
    <property type="molecule type" value="Genomic_DNA"/>
</dbReference>
<organism evidence="1 2">
    <name type="scientific">Panicum virgatum</name>
    <name type="common">Blackwell switchgrass</name>
    <dbReference type="NCBI Taxonomy" id="38727"/>
    <lineage>
        <taxon>Eukaryota</taxon>
        <taxon>Viridiplantae</taxon>
        <taxon>Streptophyta</taxon>
        <taxon>Embryophyta</taxon>
        <taxon>Tracheophyta</taxon>
        <taxon>Spermatophyta</taxon>
        <taxon>Magnoliopsida</taxon>
        <taxon>Liliopsida</taxon>
        <taxon>Poales</taxon>
        <taxon>Poaceae</taxon>
        <taxon>PACMAD clade</taxon>
        <taxon>Panicoideae</taxon>
        <taxon>Panicodae</taxon>
        <taxon>Paniceae</taxon>
        <taxon>Panicinae</taxon>
        <taxon>Panicum</taxon>
        <taxon>Panicum sect. Hiantes</taxon>
    </lineage>
</organism>
<reference evidence="1" key="1">
    <citation type="submission" date="2020-05" db="EMBL/GenBank/DDBJ databases">
        <title>WGS assembly of Panicum virgatum.</title>
        <authorList>
            <person name="Lovell J.T."/>
            <person name="Jenkins J."/>
            <person name="Shu S."/>
            <person name="Juenger T.E."/>
            <person name="Schmutz J."/>
        </authorList>
    </citation>
    <scope>NUCLEOTIDE SEQUENCE</scope>
    <source>
        <strain evidence="1">AP13</strain>
    </source>
</reference>
<proteinExistence type="predicted"/>
<keyword evidence="2" id="KW-1185">Reference proteome</keyword>
<sequence>MTNVRRSARLANRPAMPALKRAQINLCHRLGLPAEEVGHNSVEQALKEYVAMYDTALPDFAITALTSLLGVDDEYTEQLDEVLIGLVGAGDR</sequence>
<name>A0A8T0XE02_PANVG</name>
<gene>
    <name evidence="1" type="ORF">PVAP13_1KG322354</name>
</gene>